<keyword evidence="1" id="KW-0472">Membrane</keyword>
<feature type="transmembrane region" description="Helical" evidence="1">
    <location>
        <begin position="82"/>
        <end position="103"/>
    </location>
</feature>
<dbReference type="Pfam" id="PF06197">
    <property type="entry name" value="DUF998"/>
    <property type="match status" value="1"/>
</dbReference>
<evidence type="ECO:0000256" key="1">
    <source>
        <dbReference type="SAM" id="Phobius"/>
    </source>
</evidence>
<dbReference type="EMBL" id="DTFI01000120">
    <property type="protein sequence ID" value="HGI43770.1"/>
    <property type="molecule type" value="Genomic_DNA"/>
</dbReference>
<dbReference type="PANTHER" id="PTHR42241:SF2">
    <property type="entry name" value="HYPOTHETICAL MEMBRANE PROTEIN, CONSERVED, DUF998 FAMILY"/>
    <property type="match status" value="1"/>
</dbReference>
<feature type="transmembrane region" description="Helical" evidence="1">
    <location>
        <begin position="142"/>
        <end position="164"/>
    </location>
</feature>
<accession>A0A7C4FFB8</accession>
<sequence>MTPRRFTKALLLAGLSAFPAFHLVVALAVARNSWWSFWEHAFSDLGGPRAADPWVYNYGLVLLGVLLALFSLGLLSASRSNGAAFASGLYFTAGIFLALIGIYPSGTRPHTFVSTWFYAQSFLATLALGLALLHEKRRLPGAVLLLLSLSPAPLAYLVEVLVGWPSVAAIEYFGAAFIAAAAAVAVAAHWH</sequence>
<dbReference type="AlphaFoldDB" id="A0A7C4FFB8"/>
<feature type="transmembrane region" description="Helical" evidence="1">
    <location>
        <begin position="115"/>
        <end position="133"/>
    </location>
</feature>
<dbReference type="PANTHER" id="PTHR42241">
    <property type="entry name" value="HYPOTHETICAL MEMBRANE PROTEIN, CONSERVED, DUF998 FAMILY"/>
    <property type="match status" value="1"/>
</dbReference>
<reference evidence="2" key="1">
    <citation type="journal article" date="2020" name="mSystems">
        <title>Genome- and Community-Level Interaction Insights into Carbon Utilization and Element Cycling Functions of Hydrothermarchaeota in Hydrothermal Sediment.</title>
        <authorList>
            <person name="Zhou Z."/>
            <person name="Liu Y."/>
            <person name="Xu W."/>
            <person name="Pan J."/>
            <person name="Luo Z.H."/>
            <person name="Li M."/>
        </authorList>
    </citation>
    <scope>NUCLEOTIDE SEQUENCE [LARGE SCALE GENOMIC DNA]</scope>
    <source>
        <strain evidence="2">SpSt-735</strain>
    </source>
</reference>
<feature type="transmembrane region" description="Helical" evidence="1">
    <location>
        <begin position="170"/>
        <end position="190"/>
    </location>
</feature>
<proteinExistence type="predicted"/>
<evidence type="ECO:0000313" key="2">
    <source>
        <dbReference type="EMBL" id="HGI43770.1"/>
    </source>
</evidence>
<dbReference type="InterPro" id="IPR009339">
    <property type="entry name" value="DUF998"/>
</dbReference>
<feature type="transmembrane region" description="Helical" evidence="1">
    <location>
        <begin position="54"/>
        <end position="75"/>
    </location>
</feature>
<comment type="caution">
    <text evidence="2">The sequence shown here is derived from an EMBL/GenBank/DDBJ whole genome shotgun (WGS) entry which is preliminary data.</text>
</comment>
<keyword evidence="1" id="KW-1133">Transmembrane helix</keyword>
<keyword evidence="1" id="KW-0812">Transmembrane</keyword>
<name>A0A7C4FFB8_THEPE</name>
<gene>
    <name evidence="2" type="ORF">ENV17_05245</name>
</gene>
<protein>
    <submittedName>
        <fullName evidence="2">DUF998 domain-containing protein</fullName>
    </submittedName>
</protein>
<organism evidence="2">
    <name type="scientific">Thermofilum pendens</name>
    <dbReference type="NCBI Taxonomy" id="2269"/>
    <lineage>
        <taxon>Archaea</taxon>
        <taxon>Thermoproteota</taxon>
        <taxon>Thermoprotei</taxon>
        <taxon>Thermofilales</taxon>
        <taxon>Thermofilaceae</taxon>
        <taxon>Thermofilum</taxon>
    </lineage>
</organism>